<reference evidence="2" key="1">
    <citation type="submission" date="2014-11" db="EMBL/GenBank/DDBJ databases">
        <authorList>
            <person name="Amaro Gonzalez C."/>
        </authorList>
    </citation>
    <scope>NUCLEOTIDE SEQUENCE</scope>
</reference>
<keyword evidence="1" id="KW-1133">Transmembrane helix</keyword>
<dbReference type="AlphaFoldDB" id="A0A0E9RX99"/>
<feature type="transmembrane region" description="Helical" evidence="1">
    <location>
        <begin position="12"/>
        <end position="31"/>
    </location>
</feature>
<evidence type="ECO:0000256" key="1">
    <source>
        <dbReference type="SAM" id="Phobius"/>
    </source>
</evidence>
<keyword evidence="1" id="KW-0472">Membrane</keyword>
<sequence length="50" mass="5426">MEASLKEHEPQGLTIICPLCGLIGGTLSSLANTLRPNIRTRPSPIKIEKQ</sequence>
<dbReference type="EMBL" id="GBXM01074811">
    <property type="protein sequence ID" value="JAH33766.1"/>
    <property type="molecule type" value="Transcribed_RNA"/>
</dbReference>
<name>A0A0E9RX99_ANGAN</name>
<evidence type="ECO:0000313" key="2">
    <source>
        <dbReference type="EMBL" id="JAH33766.1"/>
    </source>
</evidence>
<protein>
    <submittedName>
        <fullName evidence="2">Uncharacterized protein</fullName>
    </submittedName>
</protein>
<accession>A0A0E9RX99</accession>
<proteinExistence type="predicted"/>
<keyword evidence="1" id="KW-0812">Transmembrane</keyword>
<reference evidence="2" key="2">
    <citation type="journal article" date="2015" name="Fish Shellfish Immunol.">
        <title>Early steps in the European eel (Anguilla anguilla)-Vibrio vulnificus interaction in the gills: Role of the RtxA13 toxin.</title>
        <authorList>
            <person name="Callol A."/>
            <person name="Pajuelo D."/>
            <person name="Ebbesson L."/>
            <person name="Teles M."/>
            <person name="MacKenzie S."/>
            <person name="Amaro C."/>
        </authorList>
    </citation>
    <scope>NUCLEOTIDE SEQUENCE</scope>
</reference>
<organism evidence="2">
    <name type="scientific">Anguilla anguilla</name>
    <name type="common">European freshwater eel</name>
    <name type="synonym">Muraena anguilla</name>
    <dbReference type="NCBI Taxonomy" id="7936"/>
    <lineage>
        <taxon>Eukaryota</taxon>
        <taxon>Metazoa</taxon>
        <taxon>Chordata</taxon>
        <taxon>Craniata</taxon>
        <taxon>Vertebrata</taxon>
        <taxon>Euteleostomi</taxon>
        <taxon>Actinopterygii</taxon>
        <taxon>Neopterygii</taxon>
        <taxon>Teleostei</taxon>
        <taxon>Anguilliformes</taxon>
        <taxon>Anguillidae</taxon>
        <taxon>Anguilla</taxon>
    </lineage>
</organism>